<sequence length="83" mass="9057">MTNDAQLLLARAAKEMVLAAEEPDPIKRSHHQEFADRYLAEALASKGGAKPSKAHLKKPRLASVAVALRQVGKSFQLRQAARP</sequence>
<dbReference type="KEGG" id="spii:G7077_09460"/>
<reference evidence="1 2" key="1">
    <citation type="submission" date="2020-03" db="EMBL/GenBank/DDBJ databases">
        <title>Sphingomonas sp. nov., isolated from fish.</title>
        <authorList>
            <person name="Hyun D.-W."/>
            <person name="Bae J.-W."/>
        </authorList>
    </citation>
    <scope>NUCLEOTIDE SEQUENCE [LARGE SCALE GENOMIC DNA]</scope>
    <source>
        <strain evidence="1 2">HDW15B</strain>
    </source>
</reference>
<dbReference type="RefSeq" id="WP_166411478.1">
    <property type="nucleotide sequence ID" value="NZ_CP049869.1"/>
</dbReference>
<name>A0A6G7YQS8_9SPHN</name>
<dbReference type="EMBL" id="CP049869">
    <property type="protein sequence ID" value="QIK79087.1"/>
    <property type="molecule type" value="Genomic_DNA"/>
</dbReference>
<evidence type="ECO:0000313" key="1">
    <source>
        <dbReference type="EMBL" id="QIK79087.1"/>
    </source>
</evidence>
<organism evidence="1 2">
    <name type="scientific">Sphingomonas piscis</name>
    <dbReference type="NCBI Taxonomy" id="2714943"/>
    <lineage>
        <taxon>Bacteria</taxon>
        <taxon>Pseudomonadati</taxon>
        <taxon>Pseudomonadota</taxon>
        <taxon>Alphaproteobacteria</taxon>
        <taxon>Sphingomonadales</taxon>
        <taxon>Sphingomonadaceae</taxon>
        <taxon>Sphingomonas</taxon>
    </lineage>
</organism>
<protein>
    <submittedName>
        <fullName evidence="1">Uncharacterized protein</fullName>
    </submittedName>
</protein>
<keyword evidence="2" id="KW-1185">Reference proteome</keyword>
<evidence type="ECO:0000313" key="2">
    <source>
        <dbReference type="Proteomes" id="UP000503222"/>
    </source>
</evidence>
<gene>
    <name evidence="1" type="ORF">G7077_09460</name>
</gene>
<dbReference type="Proteomes" id="UP000503222">
    <property type="component" value="Chromosome"/>
</dbReference>
<dbReference type="AlphaFoldDB" id="A0A6G7YQS8"/>
<proteinExistence type="predicted"/>
<accession>A0A6G7YQS8</accession>